<organism evidence="1 2">
    <name type="scientific">Streptomyces achmelvichensis</name>
    <dbReference type="NCBI Taxonomy" id="3134111"/>
    <lineage>
        <taxon>Bacteria</taxon>
        <taxon>Bacillati</taxon>
        <taxon>Actinomycetota</taxon>
        <taxon>Actinomycetes</taxon>
        <taxon>Kitasatosporales</taxon>
        <taxon>Streptomycetaceae</taxon>
        <taxon>Streptomyces</taxon>
    </lineage>
</organism>
<evidence type="ECO:0000313" key="2">
    <source>
        <dbReference type="Proteomes" id="UP001377168"/>
    </source>
</evidence>
<proteinExistence type="predicted"/>
<dbReference type="Proteomes" id="UP001377168">
    <property type="component" value="Unassembled WGS sequence"/>
</dbReference>
<dbReference type="EMBL" id="JBBKAJ010000022">
    <property type="protein sequence ID" value="MEJ8635456.1"/>
    <property type="molecule type" value="Genomic_DNA"/>
</dbReference>
<comment type="caution">
    <text evidence="1">The sequence shown here is derived from an EMBL/GenBank/DDBJ whole genome shotgun (WGS) entry which is preliminary data.</text>
</comment>
<accession>A0ACC6PVR7</accession>
<keyword evidence="1" id="KW-0067">ATP-binding</keyword>
<evidence type="ECO:0000313" key="1">
    <source>
        <dbReference type="EMBL" id="MEJ8635456.1"/>
    </source>
</evidence>
<name>A0ACC6PVR7_9ACTN</name>
<reference evidence="1" key="1">
    <citation type="submission" date="2024-03" db="EMBL/GenBank/DDBJ databases">
        <title>Novel Streptomyces species of biotechnological and ecological value are a feature of Machair soil.</title>
        <authorList>
            <person name="Prole J.R."/>
            <person name="Goodfellow M."/>
            <person name="Allenby N."/>
            <person name="Ward A.C."/>
        </authorList>
    </citation>
    <scope>NUCLEOTIDE SEQUENCE</scope>
    <source>
        <strain evidence="1">MS2.AVA.5</strain>
    </source>
</reference>
<sequence>MIKFDAVNKRFPNGTTAVHDLTLEMPDGGITVLVGSSGCGKTTTLRMINRMVDPTSGTIHVGGKDVLAQDAAELRRSIGYVIQQSGLFPHRTIIDNIATVPLLLGWGRKKARARAAELLETVGLAPETAKRYPHQLSGGQQQRVGVARALAADPPVLLMDEPFGAVDPVVRTQLQDELLRLQQELSKTIVFVTHDIDEAVRLGDRIAVFRTGGHLVQCATPAELLARPADDFVADFLGAERGLKLLSLSTLAEVPQSPLPQTGRWELALDEARVPLGWRDTATDSSDADLLPVRPLRDTDSLLSALNESVASPAGLVARVDADGVLTGVTSREDIHERAGSAHSAARVAV</sequence>
<gene>
    <name evidence="1" type="ORF">WKI67_18935</name>
</gene>
<keyword evidence="2" id="KW-1185">Reference proteome</keyword>
<keyword evidence="1" id="KW-0547">Nucleotide-binding</keyword>
<protein>
    <submittedName>
        <fullName evidence="1">ATP-binding cassette domain-containing protein</fullName>
    </submittedName>
</protein>